<comment type="cofactor">
    <cofactor evidence="3">
        <name>Co(2+)</name>
        <dbReference type="ChEBI" id="CHEBI:48828"/>
    </cofactor>
</comment>
<dbReference type="InterPro" id="IPR016037">
    <property type="entry name" value="DHQ_synth_AroB"/>
</dbReference>
<evidence type="ECO:0000256" key="5">
    <source>
        <dbReference type="ARBA" id="ARBA00004496"/>
    </source>
</evidence>
<keyword evidence="15" id="KW-0520">NAD</keyword>
<keyword evidence="18" id="KW-0170">Cobalt</keyword>
<dbReference type="AlphaFoldDB" id="A0A5J4QWL9"/>
<dbReference type="CDD" id="cd08195">
    <property type="entry name" value="DHQS"/>
    <property type="match status" value="1"/>
</dbReference>
<keyword evidence="10" id="KW-0963">Cytoplasm</keyword>
<dbReference type="GO" id="GO:0003856">
    <property type="term" value="F:3-dehydroquinate synthase activity"/>
    <property type="evidence" value="ECO:0007669"/>
    <property type="project" value="UniProtKB-EC"/>
</dbReference>
<dbReference type="InterPro" id="IPR050071">
    <property type="entry name" value="Dehydroquinate_synthase"/>
</dbReference>
<dbReference type="FunFam" id="3.40.50.1970:FF:000007">
    <property type="entry name" value="Pentafunctional AROM polypeptide"/>
    <property type="match status" value="1"/>
</dbReference>
<dbReference type="SUPFAM" id="SSF56796">
    <property type="entry name" value="Dehydroquinate synthase-like"/>
    <property type="match status" value="1"/>
</dbReference>
<evidence type="ECO:0000256" key="12">
    <source>
        <dbReference type="ARBA" id="ARBA00022723"/>
    </source>
</evidence>
<evidence type="ECO:0000256" key="6">
    <source>
        <dbReference type="ARBA" id="ARBA00004661"/>
    </source>
</evidence>
<dbReference type="GO" id="GO:0009073">
    <property type="term" value="P:aromatic amino acid family biosynthetic process"/>
    <property type="evidence" value="ECO:0007669"/>
    <property type="project" value="UniProtKB-KW"/>
</dbReference>
<dbReference type="EMBL" id="SNRY01002199">
    <property type="protein sequence ID" value="KAA6326256.1"/>
    <property type="molecule type" value="Genomic_DNA"/>
</dbReference>
<comment type="subcellular location">
    <subcellularLocation>
        <location evidence="5">Cytoplasm</location>
    </subcellularLocation>
</comment>
<evidence type="ECO:0000313" key="21">
    <source>
        <dbReference type="EMBL" id="KAA6326256.1"/>
    </source>
</evidence>
<evidence type="ECO:0000259" key="19">
    <source>
        <dbReference type="Pfam" id="PF01761"/>
    </source>
</evidence>
<keyword evidence="14" id="KW-0862">Zinc</keyword>
<dbReference type="GO" id="GO:0046872">
    <property type="term" value="F:metal ion binding"/>
    <property type="evidence" value="ECO:0007669"/>
    <property type="project" value="UniProtKB-KW"/>
</dbReference>
<dbReference type="GO" id="GO:0005737">
    <property type="term" value="C:cytoplasm"/>
    <property type="evidence" value="ECO:0007669"/>
    <property type="project" value="UniProtKB-SubCell"/>
</dbReference>
<evidence type="ECO:0000256" key="13">
    <source>
        <dbReference type="ARBA" id="ARBA00022741"/>
    </source>
</evidence>
<dbReference type="EC" id="4.2.3.4" evidence="8"/>
<proteinExistence type="inferred from homology"/>
<dbReference type="GO" id="GO:0008652">
    <property type="term" value="P:amino acid biosynthetic process"/>
    <property type="evidence" value="ECO:0007669"/>
    <property type="project" value="UniProtKB-KW"/>
</dbReference>
<comment type="cofactor">
    <cofactor evidence="2">
        <name>NAD(+)</name>
        <dbReference type="ChEBI" id="CHEBI:57540"/>
    </cofactor>
</comment>
<name>A0A5J4QWL9_9ZZZZ</name>
<comment type="catalytic activity">
    <reaction evidence="1">
        <text>7-phospho-2-dehydro-3-deoxy-D-arabino-heptonate = 3-dehydroquinate + phosphate</text>
        <dbReference type="Rhea" id="RHEA:21968"/>
        <dbReference type="ChEBI" id="CHEBI:32364"/>
        <dbReference type="ChEBI" id="CHEBI:43474"/>
        <dbReference type="ChEBI" id="CHEBI:58394"/>
        <dbReference type="EC" id="4.2.3.4"/>
    </reaction>
</comment>
<comment type="caution">
    <text evidence="21">The sequence shown here is derived from an EMBL/GenBank/DDBJ whole genome shotgun (WGS) entry which is preliminary data.</text>
</comment>
<dbReference type="Pfam" id="PF01761">
    <property type="entry name" value="DHQ_synthase"/>
    <property type="match status" value="1"/>
</dbReference>
<keyword evidence="16" id="KW-0057">Aromatic amino acid biosynthesis</keyword>
<evidence type="ECO:0000256" key="11">
    <source>
        <dbReference type="ARBA" id="ARBA00022605"/>
    </source>
</evidence>
<evidence type="ECO:0000256" key="17">
    <source>
        <dbReference type="ARBA" id="ARBA00023239"/>
    </source>
</evidence>
<keyword evidence="11" id="KW-0028">Amino-acid biosynthesis</keyword>
<dbReference type="Gene3D" id="1.20.1090.10">
    <property type="entry name" value="Dehydroquinate synthase-like - alpha domain"/>
    <property type="match status" value="1"/>
</dbReference>
<dbReference type="GO" id="GO:0000166">
    <property type="term" value="F:nucleotide binding"/>
    <property type="evidence" value="ECO:0007669"/>
    <property type="project" value="UniProtKB-KW"/>
</dbReference>
<evidence type="ECO:0000259" key="20">
    <source>
        <dbReference type="Pfam" id="PF24621"/>
    </source>
</evidence>
<dbReference type="PANTHER" id="PTHR43622">
    <property type="entry name" value="3-DEHYDROQUINATE SYNTHASE"/>
    <property type="match status" value="1"/>
</dbReference>
<evidence type="ECO:0000256" key="2">
    <source>
        <dbReference type="ARBA" id="ARBA00001911"/>
    </source>
</evidence>
<comment type="similarity">
    <text evidence="7">Belongs to the sugar phosphate cyclases superfamily. Dehydroquinate synthase family.</text>
</comment>
<comment type="pathway">
    <text evidence="6">Metabolic intermediate biosynthesis; chorismate biosynthesis; chorismate from D-erythrose 4-phosphate and phosphoenolpyruvate: step 2/7.</text>
</comment>
<dbReference type="Gene3D" id="3.40.50.1970">
    <property type="match status" value="1"/>
</dbReference>
<evidence type="ECO:0000256" key="7">
    <source>
        <dbReference type="ARBA" id="ARBA00005412"/>
    </source>
</evidence>
<accession>A0A5J4QWL9</accession>
<evidence type="ECO:0000256" key="1">
    <source>
        <dbReference type="ARBA" id="ARBA00001393"/>
    </source>
</evidence>
<gene>
    <name evidence="21" type="ORF">EZS27_024611</name>
</gene>
<dbReference type="NCBIfam" id="TIGR01357">
    <property type="entry name" value="aroB"/>
    <property type="match status" value="1"/>
</dbReference>
<evidence type="ECO:0000256" key="8">
    <source>
        <dbReference type="ARBA" id="ARBA00013031"/>
    </source>
</evidence>
<keyword evidence="13" id="KW-0547">Nucleotide-binding</keyword>
<dbReference type="PIRSF" id="PIRSF001455">
    <property type="entry name" value="DHQ_synth"/>
    <property type="match status" value="1"/>
</dbReference>
<evidence type="ECO:0000256" key="10">
    <source>
        <dbReference type="ARBA" id="ARBA00022490"/>
    </source>
</evidence>
<keyword evidence="17 21" id="KW-0456">Lyase</keyword>
<dbReference type="Pfam" id="PF24621">
    <property type="entry name" value="DHQS_C"/>
    <property type="match status" value="1"/>
</dbReference>
<protein>
    <recommendedName>
        <fullName evidence="9">3-dehydroquinate synthase</fullName>
        <ecNumber evidence="8">4.2.3.4</ecNumber>
    </recommendedName>
</protein>
<evidence type="ECO:0000256" key="9">
    <source>
        <dbReference type="ARBA" id="ARBA00017684"/>
    </source>
</evidence>
<feature type="domain" description="3-dehydroquinate synthase N-terminal" evidence="19">
    <location>
        <begin position="56"/>
        <end position="164"/>
    </location>
</feature>
<evidence type="ECO:0000256" key="3">
    <source>
        <dbReference type="ARBA" id="ARBA00001941"/>
    </source>
</evidence>
<reference evidence="21" key="1">
    <citation type="submission" date="2019-03" db="EMBL/GenBank/DDBJ databases">
        <title>Single cell metagenomics reveals metabolic interactions within the superorganism composed of flagellate Streblomastix strix and complex community of Bacteroidetes bacteria on its surface.</title>
        <authorList>
            <person name="Treitli S.C."/>
            <person name="Kolisko M."/>
            <person name="Husnik F."/>
            <person name="Keeling P."/>
            <person name="Hampl V."/>
        </authorList>
    </citation>
    <scope>NUCLEOTIDE SEQUENCE</scope>
    <source>
        <strain evidence="21">STM</strain>
    </source>
</reference>
<dbReference type="PANTHER" id="PTHR43622:SF7">
    <property type="entry name" value="3-DEHYDROQUINATE SYNTHASE, CHLOROPLASTIC"/>
    <property type="match status" value="1"/>
</dbReference>
<comment type="cofactor">
    <cofactor evidence="4">
        <name>Zn(2+)</name>
        <dbReference type="ChEBI" id="CHEBI:29105"/>
    </cofactor>
</comment>
<dbReference type="InterPro" id="IPR030960">
    <property type="entry name" value="DHQS/DOIS_N"/>
</dbReference>
<evidence type="ECO:0000256" key="15">
    <source>
        <dbReference type="ARBA" id="ARBA00023027"/>
    </source>
</evidence>
<evidence type="ECO:0000256" key="14">
    <source>
        <dbReference type="ARBA" id="ARBA00022833"/>
    </source>
</evidence>
<dbReference type="InterPro" id="IPR056179">
    <property type="entry name" value="DHQS_C"/>
</dbReference>
<organism evidence="21">
    <name type="scientific">termite gut metagenome</name>
    <dbReference type="NCBI Taxonomy" id="433724"/>
    <lineage>
        <taxon>unclassified sequences</taxon>
        <taxon>metagenomes</taxon>
        <taxon>organismal metagenomes</taxon>
    </lineage>
</organism>
<evidence type="ECO:0000256" key="16">
    <source>
        <dbReference type="ARBA" id="ARBA00023141"/>
    </source>
</evidence>
<sequence length="352" mass="39344">MNKQAIILCHNLEEDLAQALAQNPHDKLFVLTDEHTSRLCLPRLKKAACMKDAVEITIPAGDANKTTETLISVWQVLSDTRATRYSLMINLGGGVVADLGGFAAATFKRGMAYINIPTTLLAMVDAAVGGKTAINFNGLKNEIGVFAPALSVLIDAEFLTDLDYPNILSGYAEMLKHGLISDTAHWAELLSFDIDHIDYAKLNSSVGKSVQIKERIVAEDPYEHDIRKALNLGHTTGHTFESFALAKNRPVLHGYAVAWGIVCELYLSQCKMGFPKDKMYQTIQFIKENYGTFEIDCQIYDNLYEYMKHDKKNTGDFINFTLLADVGEIKINQKADKETIFEMFDFYRECMG</sequence>
<keyword evidence="12" id="KW-0479">Metal-binding</keyword>
<dbReference type="InterPro" id="IPR030963">
    <property type="entry name" value="DHQ_synth_fam"/>
</dbReference>
<evidence type="ECO:0000256" key="4">
    <source>
        <dbReference type="ARBA" id="ARBA00001947"/>
    </source>
</evidence>
<feature type="domain" description="3-dehydroquinate synthase C-terminal" evidence="20">
    <location>
        <begin position="170"/>
        <end position="313"/>
    </location>
</feature>
<evidence type="ECO:0000256" key="18">
    <source>
        <dbReference type="ARBA" id="ARBA00023285"/>
    </source>
</evidence>